<dbReference type="InterPro" id="IPR025282">
    <property type="entry name" value="DUF4214"/>
</dbReference>
<dbReference type="Proteomes" id="UP000196027">
    <property type="component" value="Chromosome"/>
</dbReference>
<keyword evidence="5" id="KW-1185">Reference proteome</keyword>
<dbReference type="EMBL" id="CP021425">
    <property type="protein sequence ID" value="ARU57889.1"/>
    <property type="molecule type" value="Genomic_DNA"/>
</dbReference>
<dbReference type="KEGG" id="ome:OLMES_3869"/>
<evidence type="ECO:0000313" key="4">
    <source>
        <dbReference type="EMBL" id="ARU57889.1"/>
    </source>
</evidence>
<name>A0A1Y0ICM4_9GAMM</name>
<evidence type="ECO:0000259" key="3">
    <source>
        <dbReference type="Pfam" id="PF13946"/>
    </source>
</evidence>
<dbReference type="AlphaFoldDB" id="A0A1Y0ICM4"/>
<evidence type="ECO:0000256" key="1">
    <source>
        <dbReference type="SAM" id="MobiDB-lite"/>
    </source>
</evidence>
<protein>
    <recommendedName>
        <fullName evidence="3">DUF4214 domain-containing protein</fullName>
    </recommendedName>
</protein>
<organism evidence="4 5">
    <name type="scientific">Oleiphilus messinensis</name>
    <dbReference type="NCBI Taxonomy" id="141451"/>
    <lineage>
        <taxon>Bacteria</taxon>
        <taxon>Pseudomonadati</taxon>
        <taxon>Pseudomonadota</taxon>
        <taxon>Gammaproteobacteria</taxon>
        <taxon>Oceanospirillales</taxon>
        <taxon>Oleiphilaceae</taxon>
        <taxon>Oleiphilus</taxon>
    </lineage>
</organism>
<sequence length="507" mass="53260">MLRKQFAVTTLIAGMMSAVPTFGWAASDASITAVQQAYVAYYGRPGDFGGVAFWAGELDVNGGDLSALIDVFGTSEEYQVRFGNLSTTELVNNLYVQMFGREAEADGLAFWVSEIDSGVVTLGQVALSISGGARGDDIATLDNRTEVAIQFTNEIEAQGKAYSLDQISSARDLILTVDALTDAATFVAGADFSLTLDGFPSEDPDNGGENPDNGGENPDNGGSTDGTSISLDQLAVLAQNGIWRSTTQFGFEFEQDMGAGLSAQIKSSINGTSVSSFTVNGDSVLIDSCDAAGDEPLDDEDFVDSEDFDEDQLGCITSLETNYFQVSDTHVRMELSCDDVTYGTVEFLKISDSNEFNLGALSFSSSARSGVSTGGGVCGDHLYVNSEVMVSDNTFGIEDSVSESTTISVRSPYGNSNVFFEFRFSGQAAPGSYTVATIPDFTGTQKTVSVDVKSAEFGGSASDPEGLSISSGSVTLSAVSDLSASGTFELVTVEGETLSGNFNFNLQ</sequence>
<dbReference type="Pfam" id="PF13946">
    <property type="entry name" value="DUF4214"/>
    <property type="match status" value="1"/>
</dbReference>
<dbReference type="OrthoDB" id="3347322at2"/>
<reference evidence="4 5" key="1">
    <citation type="submission" date="2017-05" db="EMBL/GenBank/DDBJ databases">
        <title>Genomic insights into alkan degradation activity of Oleiphilus messinensis.</title>
        <authorList>
            <person name="Kozyavkin S.A."/>
            <person name="Slesarev A.I."/>
            <person name="Golyshin P.N."/>
            <person name="Korzhenkov A."/>
            <person name="Golyshina O.N."/>
            <person name="Toshchakov S.V."/>
        </authorList>
    </citation>
    <scope>NUCLEOTIDE SEQUENCE [LARGE SCALE GENOMIC DNA]</scope>
    <source>
        <strain evidence="4 5">ME102</strain>
    </source>
</reference>
<gene>
    <name evidence="4" type="ORF">OLMES_3869</name>
</gene>
<accession>A0A1Y0ICM4</accession>
<evidence type="ECO:0000313" key="5">
    <source>
        <dbReference type="Proteomes" id="UP000196027"/>
    </source>
</evidence>
<feature type="domain" description="DUF4214" evidence="3">
    <location>
        <begin position="72"/>
        <end position="130"/>
    </location>
</feature>
<keyword evidence="2" id="KW-0732">Signal</keyword>
<feature type="region of interest" description="Disordered" evidence="1">
    <location>
        <begin position="197"/>
        <end position="228"/>
    </location>
</feature>
<feature type="chain" id="PRO_5012982486" description="DUF4214 domain-containing protein" evidence="2">
    <location>
        <begin position="26"/>
        <end position="507"/>
    </location>
</feature>
<dbReference type="RefSeq" id="WP_087462734.1">
    <property type="nucleotide sequence ID" value="NZ_CP021425.1"/>
</dbReference>
<feature type="compositionally biased region" description="Low complexity" evidence="1">
    <location>
        <begin position="207"/>
        <end position="222"/>
    </location>
</feature>
<proteinExistence type="predicted"/>
<evidence type="ECO:0000256" key="2">
    <source>
        <dbReference type="SAM" id="SignalP"/>
    </source>
</evidence>
<feature type="signal peptide" evidence="2">
    <location>
        <begin position="1"/>
        <end position="25"/>
    </location>
</feature>